<reference evidence="1 2" key="1">
    <citation type="journal article" date="2019" name="Nat. Ecol. Evol.">
        <title>Megaphylogeny resolves global patterns of mushroom evolution.</title>
        <authorList>
            <person name="Varga T."/>
            <person name="Krizsan K."/>
            <person name="Foldi C."/>
            <person name="Dima B."/>
            <person name="Sanchez-Garcia M."/>
            <person name="Sanchez-Ramirez S."/>
            <person name="Szollosi G.J."/>
            <person name="Szarkandi J.G."/>
            <person name="Papp V."/>
            <person name="Albert L."/>
            <person name="Andreopoulos W."/>
            <person name="Angelini C."/>
            <person name="Antonin V."/>
            <person name="Barry K.W."/>
            <person name="Bougher N.L."/>
            <person name="Buchanan P."/>
            <person name="Buyck B."/>
            <person name="Bense V."/>
            <person name="Catcheside P."/>
            <person name="Chovatia M."/>
            <person name="Cooper J."/>
            <person name="Damon W."/>
            <person name="Desjardin D."/>
            <person name="Finy P."/>
            <person name="Geml J."/>
            <person name="Haridas S."/>
            <person name="Hughes K."/>
            <person name="Justo A."/>
            <person name="Karasinski D."/>
            <person name="Kautmanova I."/>
            <person name="Kiss B."/>
            <person name="Kocsube S."/>
            <person name="Kotiranta H."/>
            <person name="LaButti K.M."/>
            <person name="Lechner B.E."/>
            <person name="Liimatainen K."/>
            <person name="Lipzen A."/>
            <person name="Lukacs Z."/>
            <person name="Mihaltcheva S."/>
            <person name="Morgado L.N."/>
            <person name="Niskanen T."/>
            <person name="Noordeloos M.E."/>
            <person name="Ohm R.A."/>
            <person name="Ortiz-Santana B."/>
            <person name="Ovrebo C."/>
            <person name="Racz N."/>
            <person name="Riley R."/>
            <person name="Savchenko A."/>
            <person name="Shiryaev A."/>
            <person name="Soop K."/>
            <person name="Spirin V."/>
            <person name="Szebenyi C."/>
            <person name="Tomsovsky M."/>
            <person name="Tulloss R.E."/>
            <person name="Uehling J."/>
            <person name="Grigoriev I.V."/>
            <person name="Vagvolgyi C."/>
            <person name="Papp T."/>
            <person name="Martin F.M."/>
            <person name="Miettinen O."/>
            <person name="Hibbett D.S."/>
            <person name="Nagy L.G."/>
        </authorList>
    </citation>
    <scope>NUCLEOTIDE SEQUENCE [LARGE SCALE GENOMIC DNA]</scope>
    <source>
        <strain evidence="1 2">NL-1719</strain>
    </source>
</reference>
<protein>
    <submittedName>
        <fullName evidence="1">Uncharacterized protein</fullName>
    </submittedName>
</protein>
<sequence>MANQVPMPIPEITEPERWRPGDPHRYNVLNDQKDQWEALHKMVERHDEEMCDAWKDELDKLLISAGLFTAAMTAFAVESYQWLEDPRDTNTTLLAHISLQLGNDSTTSAIVSAAMKPYSPSASAVRINVFWFLSLTLSLSTVLIGILCTQWLREYQRDVDFSYRDALAVRQIRYRGLVAWKVPEIVSALPVTLQIALVLFFAGLFDLLFQRHRGVALTILVPMLVTASCLFFTTFAPTFQRLYWAGKQMNWGGPLLGLQCPYKSPQSWIFLRVVSFCLFLLRLIPTSRSTAKPVTDPRKSAFEKNPEFFPEDWAKIDQQWRNVNAGDQDLILCFEWIRRHLCQGFHGFCYLYHCFTYLGPAEQKAIISRSGDEGVEECFALLKSDPMWQREFATLRFVLMDEDLRSPRVTFLSRSIVERWIRLALAIPKSHDHMHKMCDIPAIELGQWLRSWEPEVQGIFTIQLLVHSTSWTEYIVDSSKAEYLAHCFFSLADWTLGLNELAWEASRTTLVWAFIHLKDWFRKHPAISSLASPEAEIFLACVNKLHVFHKRAAQYGRADDQGLSVVLAHSTWAALSHLKNLEGLVGKLDRGVCDWLKVSAIHELHPEDQMWFWKDLPRLSQGKSALRFPPPVPELYSPKNSRSGTLNSPAQSQPNRISYVDTETAEPESDPVSKPLLSMPLYPQVAVPYLPDSGNDRTQRTEPFFFRDAAGFLHPPDGPPPGFYSHSLSDEQNNASGPVRFPGHLRLEKPRQNFQGRSEGPSRAQNNSGVLISPACPGFLQRRQLAPPQIHHPIFEERYWAVPFRLRPVIQKIPAFPGLPTFKGRGA</sequence>
<evidence type="ECO:0000313" key="2">
    <source>
        <dbReference type="Proteomes" id="UP000308600"/>
    </source>
</evidence>
<dbReference type="Proteomes" id="UP000308600">
    <property type="component" value="Unassembled WGS sequence"/>
</dbReference>
<name>A0ACD3ATV9_9AGAR</name>
<accession>A0ACD3ATV9</accession>
<gene>
    <name evidence="1" type="ORF">BDN72DRAFT_797047</name>
</gene>
<dbReference type="EMBL" id="ML208340">
    <property type="protein sequence ID" value="TFK68960.1"/>
    <property type="molecule type" value="Genomic_DNA"/>
</dbReference>
<organism evidence="1 2">
    <name type="scientific">Pluteus cervinus</name>
    <dbReference type="NCBI Taxonomy" id="181527"/>
    <lineage>
        <taxon>Eukaryota</taxon>
        <taxon>Fungi</taxon>
        <taxon>Dikarya</taxon>
        <taxon>Basidiomycota</taxon>
        <taxon>Agaricomycotina</taxon>
        <taxon>Agaricomycetes</taxon>
        <taxon>Agaricomycetidae</taxon>
        <taxon>Agaricales</taxon>
        <taxon>Pluteineae</taxon>
        <taxon>Pluteaceae</taxon>
        <taxon>Pluteus</taxon>
    </lineage>
</organism>
<keyword evidence="2" id="KW-1185">Reference proteome</keyword>
<proteinExistence type="predicted"/>
<evidence type="ECO:0000313" key="1">
    <source>
        <dbReference type="EMBL" id="TFK68960.1"/>
    </source>
</evidence>